<sequence length="108" mass="12063">MPKPLRTALFSLWLLLSAGACGPPGPWQKPGADAATVSADLVSCRRAAKDEADRLYVFSFPFPYPLGWNGGRQIGYLEWQQRFEAFKSYEESRLANICMTERGYRAAA</sequence>
<dbReference type="PROSITE" id="PS51257">
    <property type="entry name" value="PROKAR_LIPOPROTEIN"/>
    <property type="match status" value="1"/>
</dbReference>
<accession>A0ABS8KNL9</accession>
<evidence type="ECO:0000313" key="3">
    <source>
        <dbReference type="Proteomes" id="UP001198862"/>
    </source>
</evidence>
<evidence type="ECO:0000256" key="1">
    <source>
        <dbReference type="SAM" id="SignalP"/>
    </source>
</evidence>
<keyword evidence="3" id="KW-1185">Reference proteome</keyword>
<evidence type="ECO:0008006" key="4">
    <source>
        <dbReference type="Google" id="ProtNLM"/>
    </source>
</evidence>
<reference evidence="2 3" key="1">
    <citation type="submission" date="2021-11" db="EMBL/GenBank/DDBJ databases">
        <authorList>
            <person name="Lee D.-H."/>
            <person name="Kim S.-B."/>
        </authorList>
    </citation>
    <scope>NUCLEOTIDE SEQUENCE [LARGE SCALE GENOMIC DNA]</scope>
    <source>
        <strain evidence="2 3">KCTC 52223</strain>
    </source>
</reference>
<feature type="signal peptide" evidence="1">
    <location>
        <begin position="1"/>
        <end position="22"/>
    </location>
</feature>
<keyword evidence="1" id="KW-0732">Signal</keyword>
<proteinExistence type="predicted"/>
<dbReference type="Proteomes" id="UP001198862">
    <property type="component" value="Unassembled WGS sequence"/>
</dbReference>
<evidence type="ECO:0000313" key="2">
    <source>
        <dbReference type="EMBL" id="MCC8427650.1"/>
    </source>
</evidence>
<protein>
    <recommendedName>
        <fullName evidence="4">Lipoprotein</fullName>
    </recommendedName>
</protein>
<dbReference type="EMBL" id="JAJISD010000001">
    <property type="protein sequence ID" value="MCC8427650.1"/>
    <property type="molecule type" value="Genomic_DNA"/>
</dbReference>
<organism evidence="2 3">
    <name type="scientific">Reyranella aquatilis</name>
    <dbReference type="NCBI Taxonomy" id="2035356"/>
    <lineage>
        <taxon>Bacteria</taxon>
        <taxon>Pseudomonadati</taxon>
        <taxon>Pseudomonadota</taxon>
        <taxon>Alphaproteobacteria</taxon>
        <taxon>Hyphomicrobiales</taxon>
        <taxon>Reyranellaceae</taxon>
        <taxon>Reyranella</taxon>
    </lineage>
</organism>
<gene>
    <name evidence="2" type="ORF">LJ725_01640</name>
</gene>
<name>A0ABS8KNL9_9HYPH</name>
<comment type="caution">
    <text evidence="2">The sequence shown here is derived from an EMBL/GenBank/DDBJ whole genome shotgun (WGS) entry which is preliminary data.</text>
</comment>
<dbReference type="RefSeq" id="WP_230548873.1">
    <property type="nucleotide sequence ID" value="NZ_JAJISD010000001.1"/>
</dbReference>
<feature type="chain" id="PRO_5046977845" description="Lipoprotein" evidence="1">
    <location>
        <begin position="23"/>
        <end position="108"/>
    </location>
</feature>